<evidence type="ECO:0000256" key="2">
    <source>
        <dbReference type="ARBA" id="ARBA00010147"/>
    </source>
</evidence>
<dbReference type="Proteomes" id="UP000549394">
    <property type="component" value="Unassembled WGS sequence"/>
</dbReference>
<comment type="caution">
    <text evidence="10">The sequence shown here is derived from an EMBL/GenBank/DDBJ whole genome shotgun (WGS) entry which is preliminary data.</text>
</comment>
<dbReference type="GO" id="GO:0010185">
    <property type="term" value="P:regulation of cellular defense response"/>
    <property type="evidence" value="ECO:0007669"/>
    <property type="project" value="UniProtKB-ARBA"/>
</dbReference>
<dbReference type="Gene3D" id="2.60.120.260">
    <property type="entry name" value="Galactose-binding domain-like"/>
    <property type="match status" value="8"/>
</dbReference>
<sequence length="2843" mass="324504">MSISLDEAGNCDHICSLFSSCQVIPGLCMCNDKYEEFFCSHSRFAKILFRHDSSGNDLGSFEQVNTLEEGFDLCRNEPSCVGYSIRRELFGSYKIWLKYKIIYPVLGSTDDMASVAMLDKKLGICGDPFATVQHEPECIDLLWKNVGCKIGTEAYLNNINDWKGVKRSYDIENEMQVFSENSTHYSLPSSWDSRKSVREMCFGELSPSTKNIAIYKIVTSSPVSENELFHPNHIVDGVEMQDPLLGGCALLEGKQPWIYIDLLIPHKIRQVTLIPPSCCCDDQMVDLNLKLKPPSVINSVFYYEICEQNVSLTTGEKLKTILCKPHINPGQYFSVYSNINKHLAICEIKLFTDDLLLNKEAFSSSYHTPSSMAFNAVSEFLTDFYFQSVPSQHQWFGVDMENVYYVYGNWYTVLCENKETFGRFLVLEKRDSESLQLYKISAWGILKSRITEDDYTFKNIAYNKPVKASSMLEDNLEGYVPYAYAATDGILNFFMCHTNNIKGWVQIDLLGEYKVNYIGMLTRRYYAYVYANIRGYLTNVSLTTDQAIPFIIPNCFDNSDGTHISVIAGEMKFWKCKVPEPFARYTVLYNLGTQPVKAHEIQVFGYPLNHSSIFKRLEFMSANSNHMGSAKKYKTISNILPVKAIDKKLPPAFQKFMASCTSARETGMPSRITVFLNATHIIDEIIVLPCFDLHDEILENIESYVEYSRNFKYQKCDIIVGDNSTLLIPTYFQCPPKTEGDRISVYRNDSKSLSISEIIAFGVPSAKNLEAANEQESWRFLKEGYKLQSTITYRTIQESLSILDCWKECNKENCKAFSYSKLLSECIVSKEKLMKGFTMGKIEPSNQEFATFILTGLACSACQSDDDCIANGYCQEGNCHCNTLYKGSLCNEGRSIKIYDNYVSEDYPLTQEPFIISTYSACYDACLNNTKCVGFVSMFYTSQFHCSMQEIISYPMIYRSPKASKNYTTMILKNSEYGVCGLGNITARHSEECIEYLWEKTGCVKNSFYFLAKLSFWITNLKIDNIKYEMKFIRKNSVHISYSQAFNEQNEWYRVMCFDHISPSIFNIALYKTVVVYTSNETENSELYHYSHIVDGVTESNPLLGGCSKATFWIGVDLLQDYFIITVAIYAPTCCSTQIVDITINKNHIQNITKRQENLCMENVLLNSSSSKTMVNCLLTVSSGRYVILSNALTTSMITICEIEVFTSNILYKQQQVYSSGVSKTYFSPNYALKERVSTGYCFVASYSSTSYGWITIDLQNIYLIYGIDILSLINTSHHIDIILSNNNKTSEGNFENGIICGNETNFIADYYSTFFCNINNSTGKYISIIKKELGKLSICQLEMWGLLIGENNESAVNIAYNKPVWQSSLKQNSLIYAPYFATDGSSGIYFAKTLKIKYSWLLVDLLSQYKVLCMSILIHPRETYLGLYNNIHGHITRKLLYIPLNSSLLLASMVGNCFETNSTESESLIRGKLKFWYCKNPNPIGRFSLLYTSLDQSLTIPELEIYGTPEFDAYSVINTRTAFMNSIDTISTDYPNYKKYGVKAVDGFTCPITNNVIIPGSSCAMGVDVKEIKLTVILSKVYLIKEIVVILPMNKLRSDSFNNVFISADQTADLITRKLCNFYKKNYEKNVTSLPIYIHCLGELYGDQVSFYRSDGFNRLEICEIFVLGRKANFPAENLVDRFVNVWRMVEKGARIAELLVSNIKLKTKSITECSKFCSKTFSGVCLTNDDCSEGFCIDGTCTSCEKNTLFASICNFRNTLKILSRVSANGDDTDLEISDIPYRANVIEECINLCLERDDCMGFNIFSNIDFIHCYFKKKIIQPLSIDTSIDYLFLRMDIQQSICGIGSEPFEYYRECIQMLWSLTGLTNQYVFIRGMNDKPSEQTNILHTANCGIFQISPNQTQIQYICSPTFKASRYILIANERNEEIIICELEVFTNNLALGKLAISSSSNNKIHTPGYAVHEPKLDNCFFSKLESMSWFSIDLAAEYFVYGIDLHSSEALFISDMLDVTITNDPPFIQIPTSMIQCERINDMLEFDLFITFLCPSKDIFGQFLFIRQSTFRLVICDIEVWGKFYRSSPFQDVGYKKWAWLSSYDTFSNFTGRLFDFTPTGDHPTLYRIASKSDAVEYKTLGGHVGNEPSFESKHTSERNCFTYSFNIHGELEKNSFSFFACSPSKPSGRFVLLSILTDNEPIEFVVSKIIVYSNIMDNFNERYRYLKPSFIEYELLDPSVEVKHQYRYPPVRLYDKNPDSILVQAAYLIPLVKEDYAILYPIIENSNKEGENLICSFYRMNLNFVNKNPIMFKCPNQTYGNSITLRKKPYNEKFVLCDIAAFGSLAPNQNIASNYLLLRDLDCFQNDIVAYDNMDYDTFFYKGKRIMMIFGNEVNVLLSKYLDKVNSLCGSASTQQVHIRECVEYIWEKYLNCNKNAKGLLDNLDTWMTSSLTLEALRNLMKVYSVNAFHYSESSSYISDKFKRYYCYGPDSSGKYNIALGKTVYYETNLSIEDNYHPNHLVDGVEFSNPELGGCSRITTLSTQSIAWVSIDMAEMYLFRKVVLYPAENGLTQNLNIVFGRYSPSYANMLSTPNTKTCARDIILVGDGSIVEVACSQEIVHTRYVSLFTFEASLMLCEVKVFTNNIALKGEAFAANAQSIDHYASFAVRENTDQLFFQTHTNVWFTVFLRACYLVYGIDLFKATFPTDIDVSVTNKSYAETTHANTQFCHSTSHKNDENVYLLCLHKSIGQFILIRGETLLKFQRIEAWGVLKAETGDYKNVASKKPSWSSLNFLDDVEKSHNYYATDGEDGKNLMMTKVDDYPWFYIDLIEFYTIWAIVIVKRALVG</sequence>
<comment type="subunit">
    <text evidence="3">Homotrimer.</text>
</comment>
<dbReference type="EMBL" id="CAJFCJ010000010">
    <property type="protein sequence ID" value="CAD5119518.1"/>
    <property type="molecule type" value="Genomic_DNA"/>
</dbReference>
<evidence type="ECO:0000256" key="4">
    <source>
        <dbReference type="ARBA" id="ARBA00022723"/>
    </source>
</evidence>
<evidence type="ECO:0000259" key="9">
    <source>
        <dbReference type="SMART" id="SM00607"/>
    </source>
</evidence>
<dbReference type="InterPro" id="IPR006585">
    <property type="entry name" value="FTP1"/>
</dbReference>
<feature type="domain" description="Fucolectin tachylectin-4 pentraxin-1" evidence="9">
    <location>
        <begin position="209"/>
        <end position="358"/>
    </location>
</feature>
<dbReference type="GO" id="GO:0001868">
    <property type="term" value="P:regulation of complement activation, lectin pathway"/>
    <property type="evidence" value="ECO:0007669"/>
    <property type="project" value="UniProtKB-ARBA"/>
</dbReference>
<dbReference type="PANTHER" id="PTHR45713">
    <property type="entry name" value="FTP DOMAIN-CONTAINING PROTEIN"/>
    <property type="match status" value="1"/>
</dbReference>
<reference evidence="10 11" key="1">
    <citation type="submission" date="2020-08" db="EMBL/GenBank/DDBJ databases">
        <authorList>
            <person name="Hejnol A."/>
        </authorList>
    </citation>
    <scope>NUCLEOTIDE SEQUENCE [LARGE SCALE GENOMIC DNA]</scope>
</reference>
<organism evidence="10 11">
    <name type="scientific">Dimorphilus gyrociliatus</name>
    <dbReference type="NCBI Taxonomy" id="2664684"/>
    <lineage>
        <taxon>Eukaryota</taxon>
        <taxon>Metazoa</taxon>
        <taxon>Spiralia</taxon>
        <taxon>Lophotrochozoa</taxon>
        <taxon>Annelida</taxon>
        <taxon>Polychaeta</taxon>
        <taxon>Polychaeta incertae sedis</taxon>
        <taxon>Dinophilidae</taxon>
        <taxon>Dimorphilus</taxon>
    </lineage>
</organism>
<evidence type="ECO:0000256" key="8">
    <source>
        <dbReference type="SAM" id="Phobius"/>
    </source>
</evidence>
<dbReference type="GO" id="GO:0046872">
    <property type="term" value="F:metal ion binding"/>
    <property type="evidence" value="ECO:0007669"/>
    <property type="project" value="UniProtKB-KW"/>
</dbReference>
<dbReference type="PANTHER" id="PTHR45713:SF6">
    <property type="entry name" value="F5_8 TYPE C DOMAIN-CONTAINING PROTEIN"/>
    <property type="match status" value="1"/>
</dbReference>
<keyword evidence="5" id="KW-0430">Lectin</keyword>
<dbReference type="SUPFAM" id="SSF49785">
    <property type="entry name" value="Galactose-binding domain-like"/>
    <property type="match status" value="6"/>
</dbReference>
<keyword evidence="8" id="KW-1133">Transmembrane helix</keyword>
<keyword evidence="7" id="KW-1015">Disulfide bond</keyword>
<protein>
    <submittedName>
        <fullName evidence="10">DgyrCDS8120</fullName>
    </submittedName>
</protein>
<evidence type="ECO:0000256" key="5">
    <source>
        <dbReference type="ARBA" id="ARBA00022734"/>
    </source>
</evidence>
<keyword evidence="11" id="KW-1185">Reference proteome</keyword>
<feature type="transmembrane region" description="Helical" evidence="8">
    <location>
        <begin position="2818"/>
        <end position="2837"/>
    </location>
</feature>
<name>A0A7I8VUY0_9ANNE</name>
<comment type="function">
    <text evidence="1">Acts as a defensive agent. Recognizes blood group fucosylated oligosaccharides including A, B, H and Lewis B-type antigens. Does not recognize Lewis A antigen and has low affinity for monovalent haptens.</text>
</comment>
<evidence type="ECO:0000256" key="7">
    <source>
        <dbReference type="ARBA" id="ARBA00023157"/>
    </source>
</evidence>
<gene>
    <name evidence="10" type="ORF">DGYR_LOCUS7749</name>
</gene>
<evidence type="ECO:0000256" key="3">
    <source>
        <dbReference type="ARBA" id="ARBA00011233"/>
    </source>
</evidence>
<evidence type="ECO:0000313" key="11">
    <source>
        <dbReference type="Proteomes" id="UP000549394"/>
    </source>
</evidence>
<comment type="similarity">
    <text evidence="2">Belongs to the fucolectin family.</text>
</comment>
<evidence type="ECO:0000313" key="10">
    <source>
        <dbReference type="EMBL" id="CAD5119518.1"/>
    </source>
</evidence>
<keyword evidence="4" id="KW-0479">Metal-binding</keyword>
<feature type="non-terminal residue" evidence="10">
    <location>
        <position position="2843"/>
    </location>
</feature>
<dbReference type="GO" id="GO:0042806">
    <property type="term" value="F:fucose binding"/>
    <property type="evidence" value="ECO:0007669"/>
    <property type="project" value="UniProtKB-ARBA"/>
</dbReference>
<dbReference type="InterPro" id="IPR008979">
    <property type="entry name" value="Galactose-bd-like_sf"/>
</dbReference>
<keyword evidence="6" id="KW-0106">Calcium</keyword>
<keyword evidence="8" id="KW-0812">Transmembrane</keyword>
<evidence type="ECO:0000256" key="1">
    <source>
        <dbReference type="ARBA" id="ARBA00002219"/>
    </source>
</evidence>
<proteinExistence type="inferred from homology"/>
<keyword evidence="8" id="KW-0472">Membrane</keyword>
<evidence type="ECO:0000256" key="6">
    <source>
        <dbReference type="ARBA" id="ARBA00022837"/>
    </source>
</evidence>
<dbReference type="SMART" id="SM00607">
    <property type="entry name" value="FTP"/>
    <property type="match status" value="1"/>
</dbReference>
<dbReference type="InterPro" id="IPR051941">
    <property type="entry name" value="BG_Antigen-Binding_Lectin"/>
</dbReference>
<dbReference type="OrthoDB" id="547680at2759"/>
<accession>A0A7I8VUY0</accession>